<dbReference type="GO" id="GO:0008137">
    <property type="term" value="F:NADH dehydrogenase (ubiquinone) activity"/>
    <property type="evidence" value="ECO:0007669"/>
    <property type="project" value="InterPro"/>
</dbReference>
<dbReference type="Gene3D" id="1.20.120.1200">
    <property type="entry name" value="NADH-ubiquinone/plastoquinone oxidoreductase chain 6, subunit NuoJ"/>
    <property type="match status" value="1"/>
</dbReference>
<protein>
    <recommendedName>
        <fullName evidence="3">NADH-quinone oxidoreductase subunit J</fullName>
    </recommendedName>
</protein>
<evidence type="ECO:0000313" key="2">
    <source>
        <dbReference type="EMBL" id="SVA07086.1"/>
    </source>
</evidence>
<feature type="transmembrane region" description="Helical" evidence="1">
    <location>
        <begin position="6"/>
        <end position="24"/>
    </location>
</feature>
<reference evidence="2" key="1">
    <citation type="submission" date="2018-05" db="EMBL/GenBank/DDBJ databases">
        <authorList>
            <person name="Lanie J.A."/>
            <person name="Ng W.-L."/>
            <person name="Kazmierczak K.M."/>
            <person name="Andrzejewski T.M."/>
            <person name="Davidsen T.M."/>
            <person name="Wayne K.J."/>
            <person name="Tettelin H."/>
            <person name="Glass J.I."/>
            <person name="Rusch D."/>
            <person name="Podicherti R."/>
            <person name="Tsui H.-C.T."/>
            <person name="Winkler M.E."/>
        </authorList>
    </citation>
    <scope>NUCLEOTIDE SEQUENCE</scope>
</reference>
<keyword evidence="1" id="KW-1133">Transmembrane helix</keyword>
<feature type="transmembrane region" description="Helical" evidence="1">
    <location>
        <begin position="58"/>
        <end position="78"/>
    </location>
</feature>
<dbReference type="InterPro" id="IPR001457">
    <property type="entry name" value="NADH_UbQ/plastoQ_OxRdtase_su6"/>
</dbReference>
<dbReference type="PANTHER" id="PTHR33269:SF17">
    <property type="entry name" value="NADH-UBIQUINONE OXIDOREDUCTASE CHAIN 6"/>
    <property type="match status" value="1"/>
</dbReference>
<evidence type="ECO:0008006" key="3">
    <source>
        <dbReference type="Google" id="ProtNLM"/>
    </source>
</evidence>
<organism evidence="2">
    <name type="scientific">marine metagenome</name>
    <dbReference type="NCBI Taxonomy" id="408172"/>
    <lineage>
        <taxon>unclassified sequences</taxon>
        <taxon>metagenomes</taxon>
        <taxon>ecological metagenomes</taxon>
    </lineage>
</organism>
<sequence>MSLSFLFYLTATIAVASAIFVVLNRNAVYSAILLVLCFFALAVLYLLLEAYFLAVLEVFIYAGAIMVLFLFAIMLLNLGREDALPKFLYLQRALSVLMVALFFLGIILIMSYEPGMLHQPDDTFSAGGIHVLGRALFSKYLLPFEVASLLLLVALIGTVYLAKRKI</sequence>
<feature type="transmembrane region" description="Helical" evidence="1">
    <location>
        <begin position="90"/>
        <end position="112"/>
    </location>
</feature>
<name>A0A381SSW1_9ZZZZ</name>
<proteinExistence type="predicted"/>
<keyword evidence="1" id="KW-0812">Transmembrane</keyword>
<accession>A0A381SSW1</accession>
<gene>
    <name evidence="2" type="ORF">METZ01_LOCUS59940</name>
</gene>
<feature type="transmembrane region" description="Helical" evidence="1">
    <location>
        <begin position="31"/>
        <end position="52"/>
    </location>
</feature>
<evidence type="ECO:0000256" key="1">
    <source>
        <dbReference type="SAM" id="Phobius"/>
    </source>
</evidence>
<dbReference type="Pfam" id="PF00499">
    <property type="entry name" value="Oxidored_q3"/>
    <property type="match status" value="1"/>
</dbReference>
<dbReference type="InterPro" id="IPR042106">
    <property type="entry name" value="Nuo/plastoQ_OxRdtase_6_NuoJ"/>
</dbReference>
<feature type="transmembrane region" description="Helical" evidence="1">
    <location>
        <begin position="140"/>
        <end position="162"/>
    </location>
</feature>
<dbReference type="EMBL" id="UINC01003524">
    <property type="protein sequence ID" value="SVA07086.1"/>
    <property type="molecule type" value="Genomic_DNA"/>
</dbReference>
<keyword evidence="1" id="KW-0472">Membrane</keyword>
<dbReference type="AlphaFoldDB" id="A0A381SSW1"/>
<dbReference type="PANTHER" id="PTHR33269">
    <property type="entry name" value="NADH-UBIQUINONE OXIDOREDUCTASE CHAIN 6"/>
    <property type="match status" value="1"/>
</dbReference>